<accession>A0A124HJE2</accession>
<feature type="transmembrane region" description="Helical" evidence="1">
    <location>
        <begin position="50"/>
        <end position="71"/>
    </location>
</feature>
<proteinExistence type="predicted"/>
<sequence length="281" mass="29691">MSLTHRSVRSDHNGLARIGRRWGWVAVLLVGLLLFWLIHSALISTRNPNLIPALIFFGAALVPSAFVAFVAGRRLDFGAGMGVVGVTALTGGAIGVTTAGFLEYRTLLLMDVLPMVAVGVIEEAAKLIVPVLLLLIIRDRHPGDGLLIGVASGAGFAVFETMGYAFVELVNSNGDLSAVDDLLVWRGLLSPAAHMAWTGLTAAALWSAAANGWRRRSVGLFVLVYAVAVTLHTLWDSLDSDLAYGVLAAISLSLLVYATHRLAAPGRVAASVPVRGQQHAL</sequence>
<feature type="transmembrane region" description="Helical" evidence="1">
    <location>
        <begin position="114"/>
        <end position="137"/>
    </location>
</feature>
<keyword evidence="1" id="KW-0812">Transmembrane</keyword>
<dbReference type="PANTHER" id="PTHR36844">
    <property type="entry name" value="PROTEASE PRSW"/>
    <property type="match status" value="1"/>
</dbReference>
<keyword evidence="1" id="KW-0472">Membrane</keyword>
<keyword evidence="1" id="KW-1133">Transmembrane helix</keyword>
<name>A0A124HJE2_STRCK</name>
<dbReference type="RefSeq" id="WP_059266828.1">
    <property type="nucleotide sequence ID" value="NZ_KQ948375.1"/>
</dbReference>
<feature type="transmembrane region" description="Helical" evidence="1">
    <location>
        <begin position="83"/>
        <end position="102"/>
    </location>
</feature>
<dbReference type="Pfam" id="PF13367">
    <property type="entry name" value="PrsW-protease"/>
    <property type="match status" value="1"/>
</dbReference>
<organism evidence="2 3">
    <name type="scientific">Streptomyces corchorusii</name>
    <name type="common">Streptomyces chibaensis</name>
    <dbReference type="NCBI Taxonomy" id="1903"/>
    <lineage>
        <taxon>Bacteria</taxon>
        <taxon>Bacillati</taxon>
        <taxon>Actinomycetota</taxon>
        <taxon>Actinomycetes</taxon>
        <taxon>Kitasatosporales</taxon>
        <taxon>Streptomycetaceae</taxon>
        <taxon>Streptomyces</taxon>
    </lineage>
</organism>
<evidence type="ECO:0000256" key="1">
    <source>
        <dbReference type="SAM" id="Phobius"/>
    </source>
</evidence>
<dbReference type="InterPro" id="IPR026898">
    <property type="entry name" value="PrsW"/>
</dbReference>
<reference evidence="2 3" key="1">
    <citation type="submission" date="2015-10" db="EMBL/GenBank/DDBJ databases">
        <title>Draft genome sequence of Streptomyces corchorusii DSM 40340, type strain for the species Streptomyces corchorusii.</title>
        <authorList>
            <person name="Ruckert C."/>
            <person name="Winkler A."/>
            <person name="Kalinowski J."/>
            <person name="Kampfer P."/>
            <person name="Glaeser S."/>
        </authorList>
    </citation>
    <scope>NUCLEOTIDE SEQUENCE [LARGE SCALE GENOMIC DNA]</scope>
    <source>
        <strain evidence="2 3">DSM 40340</strain>
    </source>
</reference>
<dbReference type="Proteomes" id="UP000053398">
    <property type="component" value="Unassembled WGS sequence"/>
</dbReference>
<gene>
    <name evidence="2" type="ORF">AQJ11_40825</name>
</gene>
<feature type="transmembrane region" description="Helical" evidence="1">
    <location>
        <begin position="21"/>
        <end position="38"/>
    </location>
</feature>
<dbReference type="AlphaFoldDB" id="A0A124HJE2"/>
<dbReference type="GO" id="GO:0008233">
    <property type="term" value="F:peptidase activity"/>
    <property type="evidence" value="ECO:0007669"/>
    <property type="project" value="InterPro"/>
</dbReference>
<evidence type="ECO:0000313" key="3">
    <source>
        <dbReference type="Proteomes" id="UP000053398"/>
    </source>
</evidence>
<evidence type="ECO:0000313" key="2">
    <source>
        <dbReference type="EMBL" id="KUN16213.1"/>
    </source>
</evidence>
<feature type="transmembrane region" description="Helical" evidence="1">
    <location>
        <begin position="218"/>
        <end position="235"/>
    </location>
</feature>
<protein>
    <recommendedName>
        <fullName evidence="4">PrsW family intramembrane metalloprotease</fullName>
    </recommendedName>
</protein>
<dbReference type="PANTHER" id="PTHR36844:SF1">
    <property type="entry name" value="PROTEASE PRSW"/>
    <property type="match status" value="1"/>
</dbReference>
<feature type="transmembrane region" description="Helical" evidence="1">
    <location>
        <begin position="187"/>
        <end position="206"/>
    </location>
</feature>
<feature type="transmembrane region" description="Helical" evidence="1">
    <location>
        <begin position="241"/>
        <end position="258"/>
    </location>
</feature>
<dbReference type="EMBL" id="LMWP01000062">
    <property type="protein sequence ID" value="KUN16213.1"/>
    <property type="molecule type" value="Genomic_DNA"/>
</dbReference>
<feature type="transmembrane region" description="Helical" evidence="1">
    <location>
        <begin position="146"/>
        <end position="167"/>
    </location>
</feature>
<comment type="caution">
    <text evidence="2">The sequence shown here is derived from an EMBL/GenBank/DDBJ whole genome shotgun (WGS) entry which is preliminary data.</text>
</comment>
<evidence type="ECO:0008006" key="4">
    <source>
        <dbReference type="Google" id="ProtNLM"/>
    </source>
</evidence>
<keyword evidence="3" id="KW-1185">Reference proteome</keyword>